<evidence type="ECO:0000259" key="3">
    <source>
        <dbReference type="PROSITE" id="PS51782"/>
    </source>
</evidence>
<evidence type="ECO:0000256" key="1">
    <source>
        <dbReference type="ARBA" id="ARBA00022737"/>
    </source>
</evidence>
<dbReference type="CDD" id="cd00118">
    <property type="entry name" value="LysM"/>
    <property type="match status" value="1"/>
</dbReference>
<keyword evidence="2" id="KW-1133">Transmembrane helix</keyword>
<dbReference type="Gene3D" id="2.180.10.10">
    <property type="entry name" value="RHS repeat-associated core"/>
    <property type="match status" value="11"/>
</dbReference>
<evidence type="ECO:0000313" key="5">
    <source>
        <dbReference type="Proteomes" id="UP000501692"/>
    </source>
</evidence>
<dbReference type="InterPro" id="IPR036779">
    <property type="entry name" value="LysM_dom_sf"/>
</dbReference>
<dbReference type="NCBIfam" id="TIGR01643">
    <property type="entry name" value="YD_repeat_2x"/>
    <property type="match status" value="5"/>
</dbReference>
<feature type="domain" description="LysM" evidence="3">
    <location>
        <begin position="4423"/>
        <end position="4470"/>
    </location>
</feature>
<protein>
    <submittedName>
        <fullName evidence="4">LysM peptidoglycan-binding domain-containing protein</fullName>
    </submittedName>
</protein>
<dbReference type="RefSeq" id="WP_167563894.1">
    <property type="nucleotide sequence ID" value="NZ_CP049806.1"/>
</dbReference>
<dbReference type="InterPro" id="IPR018392">
    <property type="entry name" value="LysM"/>
</dbReference>
<dbReference type="InterPro" id="IPR031325">
    <property type="entry name" value="RHS_repeat"/>
</dbReference>
<evidence type="ECO:0000313" key="4">
    <source>
        <dbReference type="EMBL" id="QIT18559.1"/>
    </source>
</evidence>
<feature type="transmembrane region" description="Helical" evidence="2">
    <location>
        <begin position="4548"/>
        <end position="4573"/>
    </location>
</feature>
<organism evidence="4 5">
    <name type="scientific">Acinetobacter pittii</name>
    <name type="common">Acinetobacter genomosp. 3</name>
    <dbReference type="NCBI Taxonomy" id="48296"/>
    <lineage>
        <taxon>Bacteria</taxon>
        <taxon>Pseudomonadati</taxon>
        <taxon>Pseudomonadota</taxon>
        <taxon>Gammaproteobacteria</taxon>
        <taxon>Moraxellales</taxon>
        <taxon>Moraxellaceae</taxon>
        <taxon>Acinetobacter</taxon>
        <taxon>Acinetobacter calcoaceticus/baumannii complex</taxon>
    </lineage>
</organism>
<dbReference type="PANTHER" id="PTHR32305">
    <property type="match status" value="1"/>
</dbReference>
<sequence>MVAIVSGNGLGLFNSSLNQLGKRGVQGNASFGQARIEDYINIAEGNLVIRQQGYNLSATGQDIQSVQTYNSKGLLNNNAQWSGEWSRRLTLVGNLNEAGSKIIVTAEDGHETTFNFSSANNYISKEGDGAYDKLYVYVSQNKLTITDGKTRAQEIYTYDAVKKTGRLTGIQDNNGTNLVYSYDSTDRLISIRDNTSLNELIYQYDGTSNRIKRIDTKVGEVVSQNVYYEYDTANRLTKVITDLTPSDNLITDQKVYTTTYAYDGSSSRIASITQSDGSSVQFGYELDTANNVYRVISVKDSQGTTTFSYTANKTTVTNSLQEVWEYSYDANRQLTSIKNANAEVSSFSYDADGNVLTITDNESNKLTYRYDSNGNLTEEYGPTGKAIKYSYTNNTQLATVTEYLTLAVKDASGNWVLPTTGETKSTQYLYDAQRLRFVISAEGAVVEYIYNDKGQLVSKGGNYQAKYTSTMTYAAVDTWVKKQLKKELSSYEYDVYGNLKKEIHYSSIDATADATTGVIKNLGIVDDAAELIDYVYDARGLLLQKITRRGADRTTAGTTAASSVQSFAYDGMGRVLSEVGSTGTTSYSYGASKITVTNAAGLSTVQSFDSYGRLTSTVQTATNLPDRTTSYLYNEAGRLIYSKQPSGYEQFNFYDKKGRLTGVVDSSGLLTEYVYNKNDLQTKEIRYATAVSSAGWLANGVVSKKRVEEIRPAVAGLDRVVEKSYDSSSRLISVKQANGLITEYSYDSYGNIIQTKAGDRISRYFYNKDNLQVAALDAEGYLVETVYNSAGQKVQVNRHSKVTTESLRATGTLTQLKPTGTDNTILSSFYFYDAQGQLIGTVDEKKFVTAYLYNQKTNSVTTRQYALSTAEVKLNVTNFMIWADFINSLSSLSTYQDSTKSYDLQGRLIKVVDPRQGTTSYVYDEAGRLIKETLAASTANERVAYTRYNAFGEVTQTLRGEAANQLTTGMTADQVEQVYNQYAVKSFYDAAGRKTQVMSAAGQLTTFYYDKAGRLTHQINAEGNVVETGYSLFGEVISSTQYSKSLAATATDLATGTTAPSALANAVGVGKNLKGGELTTTFSSLVTAIKDATRDRIEKLEYDKLGKVSKKTDGLSNSIASVYNLYGELEQQTQQVTLGATKTTLQSSYAYSKRGELTSTILDSTGLKNTTLKQYDAYGRVITETDANGNVTRFDYSQDQGRTIQVTSADQGVTKTTYDAWGRQLIVNRNNNLTSYTYNDQTKTLTVKSPEGLQTTTQYNEFGDVVQVTQANQGKSSYLYNDDGQKTKETNAVAATTNYVYDKKTGLLSESTDAVGVKTSYYYDNANRVISQIVTLSATESQETSYSYDGLGQRLEVTEAKGSANERVTQYGYDKAGNLISVTQDAKGLKLVTSYSYDETGRQVKVTDKGLTTVYTYDALGRRISEVKDPGGLALKVEYRYDANGNVTRKIDEAGNSSWYVYNAMNQLVYTINSLGVVSGTVYDLNGKVIAQYHYTAVQDVSGWASKDIVTAANVTVSKTTANLTRFVYNKDGLEIYRIDAEGAVTETQYNELGKVAHVLQYDKVVTLTGEVLTADGIKTALTTAKASAQTQSYYYDALGRMVYSMNAAGYVTRNVYNALNQIIQVWDFRVATTLARNSTFAQMNAVYTVSPPAYFIHYMYYDKLGRKVYDLNQHGILTRYRYDELGNLISKKETVLHYGTILDLLRTKDAAGNLSARPPATIENYDAGLALLTEAQYRETNYYYDKVGRIAYQIDALGYVTRYNTNAAGQITKTFKYTTALAASLSRSSTLAQLNTVYLAATPPAYTANESLYDAVGRKVVDFNEMNLVTHYSYDALGNVVSKKVTTVTVENLLDLLRTKDANGVYTSARPATTVANCNAAILLLPASKMQETKYFYDKAGRRSHDIDALGYVTAYSYNPQGLQTSVKQTALNSDGILDLLRTKDTAGNFTVPRPALTADNLDKGIKLLAATNYRETSSYYDKDGRLSYQIDAQGYVTRYSYDAFDNVTSTARFNAATSLSRSSTLTQLDASYNIATLPEHALTQYAYDALNRKVKETDAQGATVETGYDAFNNVIWVKDKLGNKGYFAYDGLNRNTVKIDPEGYVTIYTYDVFGNQVTERKFLSPANQIDKTFDANGLYTGIKTLTSSTEVAPTTQPYWNVGVVYADITYQYDKLNRKTVIKDASGAYEAYTYTDGSAQPATYRNKLGGEYSYSYDKLGRLIKETLPELSGGKPVTHLYEYDAYGNKTKQVEASGLTEQRVSVYQYDNLNRLTAKIAEAVSTVQLQVKDATKPYLKGKVETTSSVAKESYQYDGYGNQILKTEANGAKTFSYYDKNARKIAEVNPLGGLTRWEYNAAGLVTKLQSYETAVSLPAQAGGAVPAAPAGNVRVVEYGYDKVGRQISVLSPNIASYEYDSQGKGALITQSAIEKTYYDGNGNIIRVEDAKGNSSYSYYDKAGRKILAIDQEGYATSWSYGNDATSQLSILTEVKYAKKLSRAVTGADTFTSLTSLLVKDAGNDRTTVSTYDKLGRVIKTELLNVSYSDSGVLKTASSVTYFTYNALDKLLTKKESAGETLNITYDKLGRESIRTFGSYTDSKSATVKQRISSVYNGLGLLSSSAVLGTNDTVSTDDRVTEYSYDKLGRLIKETDASLGHSVNYGYDLMGNRTWTSNSRKANDSITKYDETLIEYNLMGKEITRQTNEGVIPTGATAISWKTLEERETRYNVFGEITGKRLVKTDSTTKSTDSWQEVTEYNNQGKVWKSNANNGVTRYYLYDRNGNATLQLDTTGTGITAKSADQLKDLTGVSYTETVYDKRNQVVEVREPKFNQDKLDTSLNLFNQTISRTVDKSTVSLTDSASKLSFNAETQKLSIQANAQAQRVMIKYWPKGSTATASNILTVDMQATATAGQFVLDIGAIQANIEYSYSYSSSDATGKVLDSGTGAIKRSVNVVDVFSGGTVSANPSLVPNISTIPKATLSTNSVQDSLEVNYNLKDVVTITQQTITGTQKVWKGIKEDYLNSLTIKLPMLNSYTGDFIVKVIINTKEITKTFSNNTSVAIVDGINSFVSGETIKIQISKKHNDEELQVSNNSFIWKNKEDFNLIEDINTTNSFLNTYSLVGGKYYKNITTDFISTIKNIRSSYQTIVFNNMPDGVTNFLFYTKREGTEGWKEVGPSSGLIEKFIDDNSYEVYQSPSDFEFQYFGVDALGNKLVGGRGRYIFDSQNYTANIVDHTSIRTEDNLFLNSKGSISSSNDILAYENRILKLKNQRQDVSKVLLFIDGYSIFMEKDETISGQFNINLTAFDIVFGLSHFSDKKLEYVSLDINGNVVSRQRAIIDFSYIKNINSINIDGNGFIIASYNDIYSAQSAYNLGRVMPLKNYNPSAISDKPYIYVFNQKNDKYIASEIEVETFHNDTLQNDYYSRKWWAGFYQGGVGFIYGKPHYNIINQEGDYTFRLKALYKDNPLDNPVEVNAVIGAFSLSAYNSSKNRYDFTLNSYVSQDYASNKIVFSGQPSGSSKIRVKYGTSVNNLNSESILNIDANGKAILDVSEQVFLNILGTVPIYYSYETLNSSDQIINKATGSVEVGLGGGKSLHTNSLTDRWLDFQPAQNNGSKMELFYRKRQVDASGNFVSDLVSADINSDAYWASSNQFQKVSLTPSNGIYRWNLNDLVPKSGFENYEYFYQLYDSAGKVIAFVPGKLSIDSKGNGSSQQNKWVINGSGDRASQIVKSQTYNAFGEIISETDGNGNTSSLSYNTMGKLTKKVLPTVDIRKSDGTVVQGTPTLEYGYDLSGRLLTSKDANGNINKQSYLNGRNLETGDWLVEKETHADTGEVSNLYDVYGNLIEQSNALGVKTGYSYDINGNLIQITRAARTTGTVGATHITSGGVQTSLIDTFTYDELGNRLSATNALKNTTTTDYDALGRVVQSKTAEGVTTKVDYVYDATISNLNSSKGGIRRTETDGLGKTLVDEQDYFGRTIKHTDKGEHVFNYTYNAGGWLTKQINSQGQSIDYSYYSNGSIKEIRDTALNLLTSYRYDNNGNRIEERYQELNGKVGEPRVFQNALINYDSLNRKISVQDQSFNIHYEYDGNGNIVHMLANYRDAVNAAPKIQDFWYSYDSMNRFTISMGVLNSTAKKVERGNTGIAISYDKLGQRLTADYGKDALNSTKAHKESYSYTTDGYLETVKNADYSSTGILGTQYTVSTRYNDALGRVTKYTDNNENSATVYQTTTTTYSKDNQITEQKKEGGNSAGTTLYTYLADKATLDKTVMTPTSGSIQTTQYAYEWWDSAKQSKITTTVDSLKGETSLSYNINGHLSGFVDDKNAQNKRSATYINNSQGMVLQRNELINNTMNRYRNFYYVNGQRVGDLSNDGPSREDYVQNLQSNRATATQAKDFKPISSADFDQNFEPINAQYPSSASTSYVVNNGDTLQSIALSVWGDASMWYMLADVNGLSATDKLTAGQVLTVPNKVTNIHNNSETFRPYNPGEAIGNTQPTVPSPPPPPKPKKKCGGIAQIIMIVVAVVVTVVVSYFGGPQAGAAVAKGFTALGASASTAAAAGTVATAATAAAAGSVASQLAGQAMGVDSNFSWSQVGIAAVTAGITKGVAGAFASTGTAAAQSSWTSIAASAVKTGVVNGVINYGSNYIANQVFGNKQSFSWAALGSSIAGSVAASGLGASGVFDSLGEAANPYAYALAGANLGATIEDKWFGGTKPDYLNVSMAAIANTVGRQFGGYVSNKLSDAIVVKAQELKPEEILVNNENDFLNIELAGVSDTDKNNFVERFKSDEFMRDLLFGDKGLITLSNDEQRTNLINANSNYQKHQQMIDGMFDSAENLKTTLGYSAGSDGSTGYFSYGGENRTQVIYGNTLGMTLFENASLVKQGIDTFVNQTGIDVEKLSLAASIIMFGPAAVAKDYALNGIINYFVGDQIATGMDTLTLGMTAWAYSSDLSLMRSGISAENFALAKAGLNDSSALVREESQAAIYRREGILKNQQGAGDLLAILSLAAGASASAYGMMHIGSKMGTYRPDNVSSSQFGGLGGNKPTGTLERGNININIEGGVPDGYAGHHLIGVAEAKNYTVMHEAANNHGYNINRGSNGIALPRTIDESRASGLPLHSGRHLAEYTEFTNSQLERLQNKYDEGSLSNKNFGNEIKKIEDRIRKALLNNEVRLQRNDPNFEDK</sequence>
<dbReference type="EMBL" id="CP049806">
    <property type="protein sequence ID" value="QIT18559.1"/>
    <property type="molecule type" value="Genomic_DNA"/>
</dbReference>
<name>A0A6H0FW40_ACIPI</name>
<dbReference type="Pfam" id="PF05593">
    <property type="entry name" value="RHS_repeat"/>
    <property type="match status" value="7"/>
</dbReference>
<keyword evidence="2" id="KW-0812">Transmembrane</keyword>
<dbReference type="Pfam" id="PF01476">
    <property type="entry name" value="LysM"/>
    <property type="match status" value="1"/>
</dbReference>
<dbReference type="InterPro" id="IPR032871">
    <property type="entry name" value="AHH_dom_containing"/>
</dbReference>
<dbReference type="Pfam" id="PF25023">
    <property type="entry name" value="TEN_YD-shell"/>
    <property type="match status" value="1"/>
</dbReference>
<feature type="transmembrane region" description="Helical" evidence="2">
    <location>
        <begin position="4515"/>
        <end position="4536"/>
    </location>
</feature>
<dbReference type="InterPro" id="IPR050708">
    <property type="entry name" value="T6SS_VgrG/RHS"/>
</dbReference>
<dbReference type="Proteomes" id="UP000501692">
    <property type="component" value="Chromosome"/>
</dbReference>
<gene>
    <name evidence="4" type="ORF">G8E09_12990</name>
</gene>
<dbReference type="InterPro" id="IPR006530">
    <property type="entry name" value="YD"/>
</dbReference>
<accession>A0A6H0FW40</accession>
<keyword evidence="2" id="KW-0472">Membrane</keyword>
<proteinExistence type="predicted"/>
<dbReference type="Pfam" id="PF14412">
    <property type="entry name" value="AHH"/>
    <property type="match status" value="1"/>
</dbReference>
<dbReference type="InterPro" id="IPR056823">
    <property type="entry name" value="TEN-like_YD-shell"/>
</dbReference>
<dbReference type="PANTHER" id="PTHR32305:SF15">
    <property type="entry name" value="PROTEIN RHSA-RELATED"/>
    <property type="match status" value="1"/>
</dbReference>
<keyword evidence="1" id="KW-0677">Repeat</keyword>
<reference evidence="4 5" key="1">
    <citation type="submission" date="2020-03" db="EMBL/GenBank/DDBJ databases">
        <authorList>
            <person name="Zhang L."/>
            <person name="Han X."/>
            <person name="Chen Y."/>
            <person name="Yu Y."/>
        </authorList>
    </citation>
    <scope>NUCLEOTIDE SEQUENCE [LARGE SCALE GENOMIC DNA]</scope>
    <source>
        <strain evidence="4 5">A1254</strain>
    </source>
</reference>
<evidence type="ECO:0000256" key="2">
    <source>
        <dbReference type="SAM" id="Phobius"/>
    </source>
</evidence>
<dbReference type="SMART" id="SM00257">
    <property type="entry name" value="LysM"/>
    <property type="match status" value="1"/>
</dbReference>
<dbReference type="Gene3D" id="3.10.350.10">
    <property type="entry name" value="LysM domain"/>
    <property type="match status" value="1"/>
</dbReference>
<dbReference type="PROSITE" id="PS51782">
    <property type="entry name" value="LYSM"/>
    <property type="match status" value="1"/>
</dbReference>